<name>A0AAV7IY79_COTGL</name>
<dbReference type="InterPro" id="IPR058913">
    <property type="entry name" value="Integrase_dom_put"/>
</dbReference>
<dbReference type="PANTHER" id="PTHR46791">
    <property type="entry name" value="EXPRESSED PROTEIN"/>
    <property type="match status" value="1"/>
</dbReference>
<organism evidence="2 3">
    <name type="scientific">Cotesia glomerata</name>
    <name type="common">Lepidopteran parasitic wasp</name>
    <name type="synonym">Apanteles glomeratus</name>
    <dbReference type="NCBI Taxonomy" id="32391"/>
    <lineage>
        <taxon>Eukaryota</taxon>
        <taxon>Metazoa</taxon>
        <taxon>Ecdysozoa</taxon>
        <taxon>Arthropoda</taxon>
        <taxon>Hexapoda</taxon>
        <taxon>Insecta</taxon>
        <taxon>Pterygota</taxon>
        <taxon>Neoptera</taxon>
        <taxon>Endopterygota</taxon>
        <taxon>Hymenoptera</taxon>
        <taxon>Apocrita</taxon>
        <taxon>Ichneumonoidea</taxon>
        <taxon>Braconidae</taxon>
        <taxon>Microgastrinae</taxon>
        <taxon>Cotesia</taxon>
    </lineage>
</organism>
<dbReference type="Proteomes" id="UP000826195">
    <property type="component" value="Unassembled WGS sequence"/>
</dbReference>
<gene>
    <name evidence="2" type="ORF">KQX54_016012</name>
</gene>
<evidence type="ECO:0000313" key="3">
    <source>
        <dbReference type="Proteomes" id="UP000826195"/>
    </source>
</evidence>
<evidence type="ECO:0000259" key="1">
    <source>
        <dbReference type="Pfam" id="PF24764"/>
    </source>
</evidence>
<evidence type="ECO:0000313" key="2">
    <source>
        <dbReference type="EMBL" id="KAH0561286.1"/>
    </source>
</evidence>
<protein>
    <recommendedName>
        <fullName evidence="1">Integrase core domain-containing protein</fullName>
    </recommendedName>
</protein>
<sequence length="359" mass="41360">MLENLMKQYFSENFTIVQIRELLLSNHEISKSISTIKRILASLGLKRKNFKESDLKDIVSAVIEEVHSSGYNLGYRSLWSKLKMQYHLKVEPDTVYKILKIVDPVGVASRFGNKLRRRQYLSPGPNFLWHLDGYDKLKQFGFLIHGCIDGFSRKVLWLEVATTNNDPAVTTHYFLKTVKELKFVPTIIRCDKGSENGLIGLLQTCLRSKHTDKLAGNGSFIQGKSVKNQRIESYWGRMRQHTVDFYIQLFKSMQSNGFFGGSQLHIKKQEVRNHIAGRPNALFNQPQQYRCRNFKKVVNEDTIQKLMDEFTTKPVLFDTLIKELVELLVPEFKTPVNPAEATELYENILNACAAFKNSS</sequence>
<keyword evidence="3" id="KW-1185">Reference proteome</keyword>
<proteinExistence type="predicted"/>
<dbReference type="PANTHER" id="PTHR46791:SF13">
    <property type="entry name" value="CLR5 DOMAIN-CONTAINING PROTEIN"/>
    <property type="match status" value="1"/>
</dbReference>
<dbReference type="EMBL" id="JAHXZJ010000374">
    <property type="protein sequence ID" value="KAH0561286.1"/>
    <property type="molecule type" value="Genomic_DNA"/>
</dbReference>
<reference evidence="2 3" key="1">
    <citation type="journal article" date="2021" name="J. Hered.">
        <title>A chromosome-level genome assembly of the parasitoid wasp, Cotesia glomerata (Hymenoptera: Braconidae).</title>
        <authorList>
            <person name="Pinto B.J."/>
            <person name="Weis J.J."/>
            <person name="Gamble T."/>
            <person name="Ode P.J."/>
            <person name="Paul R."/>
            <person name="Zaspel J.M."/>
        </authorList>
    </citation>
    <scope>NUCLEOTIDE SEQUENCE [LARGE SCALE GENOMIC DNA]</scope>
    <source>
        <strain evidence="2">CgM1</strain>
    </source>
</reference>
<accession>A0AAV7IY79</accession>
<dbReference type="AlphaFoldDB" id="A0AAV7IY79"/>
<dbReference type="Pfam" id="PF24764">
    <property type="entry name" value="rva_4"/>
    <property type="match status" value="1"/>
</dbReference>
<feature type="domain" description="Integrase core" evidence="1">
    <location>
        <begin position="120"/>
        <end position="258"/>
    </location>
</feature>
<comment type="caution">
    <text evidence="2">The sequence shown here is derived from an EMBL/GenBank/DDBJ whole genome shotgun (WGS) entry which is preliminary data.</text>
</comment>